<evidence type="ECO:0000313" key="3">
    <source>
        <dbReference type="Proteomes" id="UP000017127"/>
    </source>
</evidence>
<evidence type="ECO:0000259" key="1">
    <source>
        <dbReference type="Pfam" id="PF22494"/>
    </source>
</evidence>
<dbReference type="AlphaFoldDB" id="U7QBE9"/>
<keyword evidence="3" id="KW-1185">Reference proteome</keyword>
<dbReference type="InterPro" id="IPR015943">
    <property type="entry name" value="WD40/YVTN_repeat-like_dom_sf"/>
</dbReference>
<dbReference type="SUPFAM" id="SSF75011">
    <property type="entry name" value="3-carboxy-cis,cis-mucoante lactonizing enzyme"/>
    <property type="match status" value="1"/>
</dbReference>
<feature type="domain" description="Choice-of-anchor I" evidence="1">
    <location>
        <begin position="19"/>
        <end position="85"/>
    </location>
</feature>
<proteinExistence type="predicted"/>
<protein>
    <recommendedName>
        <fullName evidence="1">Choice-of-anchor I domain-containing protein</fullName>
    </recommendedName>
</protein>
<dbReference type="Gene3D" id="2.130.10.10">
    <property type="entry name" value="YVTN repeat-like/Quinoprotein amine dehydrogenase"/>
    <property type="match status" value="1"/>
</dbReference>
<dbReference type="Pfam" id="PF22494">
    <property type="entry name" value="choice_anch_I"/>
    <property type="match status" value="1"/>
</dbReference>
<reference evidence="2 3" key="1">
    <citation type="journal article" date="2013" name="Front. Microbiol.">
        <title>Comparative genomic analyses of the cyanobacterium, Lyngbya aestuarii BL J, a powerful hydrogen producer.</title>
        <authorList>
            <person name="Kothari A."/>
            <person name="Vaughn M."/>
            <person name="Garcia-Pichel F."/>
        </authorList>
    </citation>
    <scope>NUCLEOTIDE SEQUENCE [LARGE SCALE GENOMIC DNA]</scope>
    <source>
        <strain evidence="2 3">BL J</strain>
    </source>
</reference>
<accession>U7QBE9</accession>
<dbReference type="InterPro" id="IPR055188">
    <property type="entry name" value="Choice_anch_I"/>
</dbReference>
<name>U7QBE9_9CYAN</name>
<evidence type="ECO:0000313" key="2">
    <source>
        <dbReference type="EMBL" id="ERT04512.1"/>
    </source>
</evidence>
<sequence length="92" mass="9951">MTTNQLTVLGTYKTNFFDEGGATIPAFDPETNRLFVINDADGVIDILDIYNPTNPTKISELEIYNFGSTPTGVAVQNGIVAVAVQSESDIEH</sequence>
<dbReference type="Proteomes" id="UP000017127">
    <property type="component" value="Unassembled WGS sequence"/>
</dbReference>
<comment type="caution">
    <text evidence="2">The sequence shown here is derived from an EMBL/GenBank/DDBJ whole genome shotgun (WGS) entry which is preliminary data.</text>
</comment>
<dbReference type="RefSeq" id="WP_023069220.1">
    <property type="nucleotide sequence ID" value="NZ_AUZM01000093.1"/>
</dbReference>
<dbReference type="EMBL" id="AUZM01000093">
    <property type="protein sequence ID" value="ERT04512.1"/>
    <property type="molecule type" value="Genomic_DNA"/>
</dbReference>
<gene>
    <name evidence="2" type="ORF">M595_5535</name>
</gene>
<organism evidence="2 3">
    <name type="scientific">Lyngbya aestuarii BL J</name>
    <dbReference type="NCBI Taxonomy" id="1348334"/>
    <lineage>
        <taxon>Bacteria</taxon>
        <taxon>Bacillati</taxon>
        <taxon>Cyanobacteriota</taxon>
        <taxon>Cyanophyceae</taxon>
        <taxon>Oscillatoriophycideae</taxon>
        <taxon>Oscillatoriales</taxon>
        <taxon>Microcoleaceae</taxon>
        <taxon>Lyngbya</taxon>
    </lineage>
</organism>